<sequence>MLHGSKNPAFSPELILPKEFARIWGGQTPKPEALAHSSHLIPAPFAAKGYNQHSILCSDPFLRPPHPQTDADRDLLKTLFPLLRKKGFPDDFEFPLVVDPNYVPPVNTFYCLIVGVVFCVLTSCVVCLRLWVRSRGLFGMDDWAMLASFMFYCGLTIINLTAVFGSGLGFHLYDLSATDIRIFLILESLHLIFLFGAIHLCRCSILHLFLRLSHLQSRPQQLYLKTVLGLSYGYLVFCICCEMAECGPFAGRFELAAQFDGTCVGSRSMWLYGFLIAGHILLDALTIFPPLFVLARLPLAPAKKFNLVFLLILGVFTMVFSAVRLYIFYRIMQDSYDLTWNATAVALWGILESSLAAIIVCLPALNQVILKYVRRIYHSDDRSAPGILTTRHRVSIFERNFIFQGPRKYLTSSPDVSASGGAPEYLELGEVGKQSKTATPVHRVPVAQRTANDSYLDITADRSFYLGDDRESGVEFTENITKPTMAQRAIRRASSPTLSYTARQAIDAIRRQ</sequence>
<dbReference type="EMBL" id="SAEB01000001">
    <property type="protein sequence ID" value="RVD89468.1"/>
    <property type="molecule type" value="Genomic_DNA"/>
</dbReference>
<dbReference type="GeneID" id="93582786"/>
<evidence type="ECO:0000256" key="5">
    <source>
        <dbReference type="ARBA" id="ARBA00038359"/>
    </source>
</evidence>
<protein>
    <recommendedName>
        <fullName evidence="7">Rhodopsin domain-containing protein</fullName>
    </recommendedName>
</protein>
<dbReference type="GO" id="GO:0016020">
    <property type="term" value="C:membrane"/>
    <property type="evidence" value="ECO:0007669"/>
    <property type="project" value="UniProtKB-SubCell"/>
</dbReference>
<dbReference type="InterPro" id="IPR052337">
    <property type="entry name" value="SAT4-like"/>
</dbReference>
<dbReference type="OrthoDB" id="10017208at2759"/>
<dbReference type="Proteomes" id="UP000283090">
    <property type="component" value="Unassembled WGS sequence"/>
</dbReference>
<keyword evidence="4 6" id="KW-0472">Membrane</keyword>
<dbReference type="InterPro" id="IPR049326">
    <property type="entry name" value="Rhodopsin_dom_fungi"/>
</dbReference>
<dbReference type="AlphaFoldDB" id="A0A437AEE5"/>
<dbReference type="Pfam" id="PF20684">
    <property type="entry name" value="Fung_rhodopsin"/>
    <property type="match status" value="1"/>
</dbReference>
<evidence type="ECO:0000313" key="8">
    <source>
        <dbReference type="EMBL" id="RVD89468.1"/>
    </source>
</evidence>
<feature type="transmembrane region" description="Helical" evidence="6">
    <location>
        <begin position="307"/>
        <end position="329"/>
    </location>
</feature>
<gene>
    <name evidence="8" type="ORF">DFL_000475</name>
</gene>
<feature type="transmembrane region" description="Helical" evidence="6">
    <location>
        <begin position="188"/>
        <end position="210"/>
    </location>
</feature>
<feature type="transmembrane region" description="Helical" evidence="6">
    <location>
        <begin position="107"/>
        <end position="131"/>
    </location>
</feature>
<reference evidence="8 9" key="1">
    <citation type="submission" date="2019-01" db="EMBL/GenBank/DDBJ databases">
        <title>Intercellular communication is required for trap formation in the nematode-trapping fungus Duddingtonia flagrans.</title>
        <authorList>
            <person name="Youssar L."/>
            <person name="Wernet V."/>
            <person name="Hensel N."/>
            <person name="Hildebrandt H.-G."/>
            <person name="Fischer R."/>
        </authorList>
    </citation>
    <scope>NUCLEOTIDE SEQUENCE [LARGE SCALE GENOMIC DNA]</scope>
    <source>
        <strain evidence="8 9">CBS H-5679</strain>
    </source>
</reference>
<organism evidence="8 9">
    <name type="scientific">Arthrobotrys flagrans</name>
    <name type="common">Nematode-trapping fungus</name>
    <name type="synonym">Trichothecium flagrans</name>
    <dbReference type="NCBI Taxonomy" id="97331"/>
    <lineage>
        <taxon>Eukaryota</taxon>
        <taxon>Fungi</taxon>
        <taxon>Dikarya</taxon>
        <taxon>Ascomycota</taxon>
        <taxon>Pezizomycotina</taxon>
        <taxon>Orbiliomycetes</taxon>
        <taxon>Orbiliales</taxon>
        <taxon>Orbiliaceae</taxon>
        <taxon>Arthrobotrys</taxon>
    </lineage>
</organism>
<feature type="transmembrane region" description="Helical" evidence="6">
    <location>
        <begin position="341"/>
        <end position="365"/>
    </location>
</feature>
<evidence type="ECO:0000256" key="3">
    <source>
        <dbReference type="ARBA" id="ARBA00022989"/>
    </source>
</evidence>
<evidence type="ECO:0000256" key="6">
    <source>
        <dbReference type="SAM" id="Phobius"/>
    </source>
</evidence>
<dbReference type="VEuPathDB" id="FungiDB:DFL_000475"/>
<keyword evidence="9" id="KW-1185">Reference proteome</keyword>
<comment type="subcellular location">
    <subcellularLocation>
        <location evidence="1">Membrane</location>
        <topology evidence="1">Multi-pass membrane protein</topology>
    </subcellularLocation>
</comment>
<feature type="domain" description="Rhodopsin" evidence="7">
    <location>
        <begin position="128"/>
        <end position="369"/>
    </location>
</feature>
<evidence type="ECO:0000256" key="2">
    <source>
        <dbReference type="ARBA" id="ARBA00022692"/>
    </source>
</evidence>
<evidence type="ECO:0000256" key="4">
    <source>
        <dbReference type="ARBA" id="ARBA00023136"/>
    </source>
</evidence>
<proteinExistence type="inferred from homology"/>
<dbReference type="PANTHER" id="PTHR33048:SF47">
    <property type="entry name" value="INTEGRAL MEMBRANE PROTEIN-RELATED"/>
    <property type="match status" value="1"/>
</dbReference>
<accession>A0A437AEE5</accession>
<evidence type="ECO:0000256" key="1">
    <source>
        <dbReference type="ARBA" id="ARBA00004141"/>
    </source>
</evidence>
<feature type="transmembrane region" description="Helical" evidence="6">
    <location>
        <begin position="222"/>
        <end position="250"/>
    </location>
</feature>
<evidence type="ECO:0000259" key="7">
    <source>
        <dbReference type="Pfam" id="PF20684"/>
    </source>
</evidence>
<keyword evidence="2 6" id="KW-0812">Transmembrane</keyword>
<comment type="caution">
    <text evidence="8">The sequence shown here is derived from an EMBL/GenBank/DDBJ whole genome shotgun (WGS) entry which is preliminary data.</text>
</comment>
<comment type="similarity">
    <text evidence="5">Belongs to the SAT4 family.</text>
</comment>
<name>A0A437AEE5_ARTFL</name>
<feature type="transmembrane region" description="Helical" evidence="6">
    <location>
        <begin position="270"/>
        <end position="295"/>
    </location>
</feature>
<evidence type="ECO:0000313" key="9">
    <source>
        <dbReference type="Proteomes" id="UP000283090"/>
    </source>
</evidence>
<feature type="transmembrane region" description="Helical" evidence="6">
    <location>
        <begin position="143"/>
        <end position="168"/>
    </location>
</feature>
<dbReference type="RefSeq" id="XP_067495012.1">
    <property type="nucleotide sequence ID" value="XM_067633896.1"/>
</dbReference>
<dbReference type="STRING" id="97331.A0A437AEE5"/>
<dbReference type="PANTHER" id="PTHR33048">
    <property type="entry name" value="PTH11-LIKE INTEGRAL MEMBRANE PROTEIN (AFU_ORTHOLOGUE AFUA_5G11245)"/>
    <property type="match status" value="1"/>
</dbReference>
<keyword evidence="3 6" id="KW-1133">Transmembrane helix</keyword>